<keyword evidence="10" id="KW-1185">Reference proteome</keyword>
<organism evidence="10 11">
    <name type="scientific">Cicer arietinum</name>
    <name type="common">Chickpea</name>
    <name type="synonym">Garbanzo</name>
    <dbReference type="NCBI Taxonomy" id="3827"/>
    <lineage>
        <taxon>Eukaryota</taxon>
        <taxon>Viridiplantae</taxon>
        <taxon>Streptophyta</taxon>
        <taxon>Embryophyta</taxon>
        <taxon>Tracheophyta</taxon>
        <taxon>Spermatophyta</taxon>
        <taxon>Magnoliopsida</taxon>
        <taxon>eudicotyledons</taxon>
        <taxon>Gunneridae</taxon>
        <taxon>Pentapetalae</taxon>
        <taxon>rosids</taxon>
        <taxon>fabids</taxon>
        <taxon>Fabales</taxon>
        <taxon>Fabaceae</taxon>
        <taxon>Papilionoideae</taxon>
        <taxon>50 kb inversion clade</taxon>
        <taxon>NPAAA clade</taxon>
        <taxon>Hologalegina</taxon>
        <taxon>IRL clade</taxon>
        <taxon>Cicereae</taxon>
        <taxon>Cicer</taxon>
    </lineage>
</organism>
<evidence type="ECO:0000256" key="6">
    <source>
        <dbReference type="ARBA" id="ARBA00023277"/>
    </source>
</evidence>
<dbReference type="Gene3D" id="1.50.10.10">
    <property type="match status" value="1"/>
</dbReference>
<gene>
    <name evidence="11" type="primary">LOC113786692</name>
</gene>
<dbReference type="GO" id="GO:0008810">
    <property type="term" value="F:cellulase activity"/>
    <property type="evidence" value="ECO:0007669"/>
    <property type="project" value="UniProtKB-EC"/>
</dbReference>
<dbReference type="InterPro" id="IPR008928">
    <property type="entry name" value="6-hairpin_glycosidase_sf"/>
</dbReference>
<comment type="catalytic activity">
    <reaction evidence="1">
        <text>Endohydrolysis of (1-&gt;4)-beta-D-glucosidic linkages in cellulose, lichenin and cereal beta-D-glucans.</text>
        <dbReference type="EC" id="3.2.1.4"/>
    </reaction>
</comment>
<evidence type="ECO:0000313" key="11">
    <source>
        <dbReference type="RefSeq" id="XP_027190527.1"/>
    </source>
</evidence>
<sequence length="144" mass="15728">MVQWFSMVLLSRLSFFKEKELLSSYGSGLQKYRKSAEAVICGLLPDSPTATKSRTNDGLIWVSEWNSLQHPVASAFLAAVYSDYMLTLQTPKIYFLPRVILMLSSIIVSFEEGFSFSFAEEDVGSAASISIGSAASAGAVRLPV</sequence>
<dbReference type="OrthoDB" id="1708715at2759"/>
<evidence type="ECO:0000313" key="10">
    <source>
        <dbReference type="Proteomes" id="UP000087171"/>
    </source>
</evidence>
<dbReference type="RefSeq" id="XP_027190527.1">
    <property type="nucleotide sequence ID" value="XM_027334726.1"/>
</dbReference>
<evidence type="ECO:0000256" key="7">
    <source>
        <dbReference type="ARBA" id="ARBA00023295"/>
    </source>
</evidence>
<keyword evidence="7" id="KW-0326">Glycosidase</keyword>
<dbReference type="SUPFAM" id="SSF48208">
    <property type="entry name" value="Six-hairpin glycosidases"/>
    <property type="match status" value="1"/>
</dbReference>
<comment type="similarity">
    <text evidence="2">Belongs to the glycosyl hydrolase 9 (cellulase E) family.</text>
</comment>
<proteinExistence type="inferred from homology"/>
<evidence type="ECO:0000256" key="8">
    <source>
        <dbReference type="ARBA" id="ARBA00023326"/>
    </source>
</evidence>
<evidence type="ECO:0000256" key="3">
    <source>
        <dbReference type="ARBA" id="ARBA00012601"/>
    </source>
</evidence>
<evidence type="ECO:0000256" key="5">
    <source>
        <dbReference type="ARBA" id="ARBA00023001"/>
    </source>
</evidence>
<keyword evidence="6" id="KW-0119">Carbohydrate metabolism</keyword>
<dbReference type="STRING" id="3827.A0A3Q7YBF8"/>
<protein>
    <recommendedName>
        <fullName evidence="3">cellulase</fullName>
        <ecNumber evidence="3">3.2.1.4</ecNumber>
    </recommendedName>
</protein>
<evidence type="ECO:0000256" key="1">
    <source>
        <dbReference type="ARBA" id="ARBA00000966"/>
    </source>
</evidence>
<keyword evidence="8" id="KW-0624">Polysaccharide degradation</keyword>
<feature type="domain" description="Glycoside hydrolase family 9" evidence="9">
    <location>
        <begin position="7"/>
        <end position="87"/>
    </location>
</feature>
<evidence type="ECO:0000256" key="2">
    <source>
        <dbReference type="ARBA" id="ARBA00007072"/>
    </source>
</evidence>
<dbReference type="InterPro" id="IPR012341">
    <property type="entry name" value="6hp_glycosidase-like_sf"/>
</dbReference>
<dbReference type="Proteomes" id="UP000087171">
    <property type="component" value="Chromosome Ca5"/>
</dbReference>
<evidence type="ECO:0000259" key="9">
    <source>
        <dbReference type="Pfam" id="PF00759"/>
    </source>
</evidence>
<name>A0A3Q7YBF8_CICAR</name>
<evidence type="ECO:0000256" key="4">
    <source>
        <dbReference type="ARBA" id="ARBA00022801"/>
    </source>
</evidence>
<dbReference type="EC" id="3.2.1.4" evidence="3"/>
<dbReference type="Pfam" id="PF00759">
    <property type="entry name" value="Glyco_hydro_9"/>
    <property type="match status" value="1"/>
</dbReference>
<accession>A0A3Q7YBF8</accession>
<reference evidence="10" key="1">
    <citation type="journal article" date="2013" name="Nat. Biotechnol.">
        <title>Draft genome sequence of chickpea (Cicer arietinum) provides a resource for trait improvement.</title>
        <authorList>
            <person name="Varshney R.K."/>
            <person name="Song C."/>
            <person name="Saxena R.K."/>
            <person name="Azam S."/>
            <person name="Yu S."/>
            <person name="Sharpe A.G."/>
            <person name="Cannon S."/>
            <person name="Baek J."/>
            <person name="Rosen B.D."/>
            <person name="Tar'an B."/>
            <person name="Millan T."/>
            <person name="Zhang X."/>
            <person name="Ramsay L.D."/>
            <person name="Iwata A."/>
            <person name="Wang Y."/>
            <person name="Nelson W."/>
            <person name="Farmer A.D."/>
            <person name="Gaur P.M."/>
            <person name="Soderlund C."/>
            <person name="Penmetsa R.V."/>
            <person name="Xu C."/>
            <person name="Bharti A.K."/>
            <person name="He W."/>
            <person name="Winter P."/>
            <person name="Zhao S."/>
            <person name="Hane J.K."/>
            <person name="Carrasquilla-Garcia N."/>
            <person name="Condie J.A."/>
            <person name="Upadhyaya H.D."/>
            <person name="Luo M.C."/>
            <person name="Thudi M."/>
            <person name="Gowda C.L."/>
            <person name="Singh N.P."/>
            <person name="Lichtenzveig J."/>
            <person name="Gali K.K."/>
            <person name="Rubio J."/>
            <person name="Nadarajan N."/>
            <person name="Dolezel J."/>
            <person name="Bansal K.C."/>
            <person name="Xu X."/>
            <person name="Edwards D."/>
            <person name="Zhang G."/>
            <person name="Kahl G."/>
            <person name="Gil J."/>
            <person name="Singh K.B."/>
            <person name="Datta S.K."/>
            <person name="Jackson S.A."/>
            <person name="Wang J."/>
            <person name="Cook D.R."/>
        </authorList>
    </citation>
    <scope>NUCLEOTIDE SEQUENCE [LARGE SCALE GENOMIC DNA]</scope>
    <source>
        <strain evidence="10">cv. CDC Frontier</strain>
    </source>
</reference>
<dbReference type="AlphaFoldDB" id="A0A3Q7YBF8"/>
<dbReference type="InterPro" id="IPR001701">
    <property type="entry name" value="Glyco_hydro_9"/>
</dbReference>
<dbReference type="GO" id="GO:0030245">
    <property type="term" value="P:cellulose catabolic process"/>
    <property type="evidence" value="ECO:0007669"/>
    <property type="project" value="UniProtKB-KW"/>
</dbReference>
<dbReference type="PANTHER" id="PTHR22298">
    <property type="entry name" value="ENDO-1,4-BETA-GLUCANASE"/>
    <property type="match status" value="1"/>
</dbReference>
<keyword evidence="5" id="KW-0136">Cellulose degradation</keyword>
<keyword evidence="4" id="KW-0378">Hydrolase</keyword>
<reference evidence="11" key="2">
    <citation type="submission" date="2025-08" db="UniProtKB">
        <authorList>
            <consortium name="RefSeq"/>
        </authorList>
    </citation>
    <scope>IDENTIFICATION</scope>
    <source>
        <tissue evidence="11">Etiolated seedlings</tissue>
    </source>
</reference>